<dbReference type="PANTHER" id="PTHR24166">
    <property type="entry name" value="ROLLING PEBBLES, ISOFORM B"/>
    <property type="match status" value="1"/>
</dbReference>
<dbReference type="Pfam" id="PF12796">
    <property type="entry name" value="Ank_2"/>
    <property type="match status" value="1"/>
</dbReference>
<evidence type="ECO:0000256" key="2">
    <source>
        <dbReference type="ARBA" id="ARBA00023043"/>
    </source>
</evidence>
<dbReference type="Proteomes" id="UP001642405">
    <property type="component" value="Unassembled WGS sequence"/>
</dbReference>
<dbReference type="InterPro" id="IPR050889">
    <property type="entry name" value="Dendritic_Spine_Reg/Scaffold"/>
</dbReference>
<protein>
    <recommendedName>
        <fullName evidence="6">Ankyrin repeat protein</fullName>
    </recommendedName>
</protein>
<dbReference type="Gene3D" id="1.25.40.20">
    <property type="entry name" value="Ankyrin repeat-containing domain"/>
    <property type="match status" value="1"/>
</dbReference>
<organism evidence="4 5">
    <name type="scientific">Sporothrix curviconia</name>
    <dbReference type="NCBI Taxonomy" id="1260050"/>
    <lineage>
        <taxon>Eukaryota</taxon>
        <taxon>Fungi</taxon>
        <taxon>Dikarya</taxon>
        <taxon>Ascomycota</taxon>
        <taxon>Pezizomycotina</taxon>
        <taxon>Sordariomycetes</taxon>
        <taxon>Sordariomycetidae</taxon>
        <taxon>Ophiostomatales</taxon>
        <taxon>Ophiostomataceae</taxon>
        <taxon>Sporothrix</taxon>
    </lineage>
</organism>
<comment type="caution">
    <text evidence="4">The sequence shown here is derived from an EMBL/GenBank/DDBJ whole genome shotgun (WGS) entry which is preliminary data.</text>
</comment>
<evidence type="ECO:0000256" key="3">
    <source>
        <dbReference type="PROSITE-ProRule" id="PRU00023"/>
    </source>
</evidence>
<dbReference type="InterPro" id="IPR036770">
    <property type="entry name" value="Ankyrin_rpt-contain_sf"/>
</dbReference>
<name>A0ABP0CGX5_9PEZI</name>
<reference evidence="4 5" key="1">
    <citation type="submission" date="2024-01" db="EMBL/GenBank/DDBJ databases">
        <authorList>
            <person name="Allen C."/>
            <person name="Tagirdzhanova G."/>
        </authorList>
    </citation>
    <scope>NUCLEOTIDE SEQUENCE [LARGE SCALE GENOMIC DNA]</scope>
</reference>
<keyword evidence="5" id="KW-1185">Reference proteome</keyword>
<evidence type="ECO:0000313" key="4">
    <source>
        <dbReference type="EMBL" id="CAK7231313.1"/>
    </source>
</evidence>
<keyword evidence="2 3" id="KW-0040">ANK repeat</keyword>
<dbReference type="PANTHER" id="PTHR24166:SF48">
    <property type="entry name" value="PROTEIN VAPYRIN"/>
    <property type="match status" value="1"/>
</dbReference>
<gene>
    <name evidence="4" type="ORF">SCUCBS95973_007870</name>
</gene>
<dbReference type="SMART" id="SM00248">
    <property type="entry name" value="ANK"/>
    <property type="match status" value="3"/>
</dbReference>
<keyword evidence="1" id="KW-0677">Repeat</keyword>
<dbReference type="SUPFAM" id="SSF48403">
    <property type="entry name" value="Ankyrin repeat"/>
    <property type="match status" value="1"/>
</dbReference>
<evidence type="ECO:0000256" key="1">
    <source>
        <dbReference type="ARBA" id="ARBA00022737"/>
    </source>
</evidence>
<evidence type="ECO:0000313" key="5">
    <source>
        <dbReference type="Proteomes" id="UP001642405"/>
    </source>
</evidence>
<dbReference type="PROSITE" id="PS50088">
    <property type="entry name" value="ANK_REPEAT"/>
    <property type="match status" value="1"/>
</dbReference>
<dbReference type="EMBL" id="CAWUHB010000057">
    <property type="protein sequence ID" value="CAK7231313.1"/>
    <property type="molecule type" value="Genomic_DNA"/>
</dbReference>
<proteinExistence type="predicted"/>
<dbReference type="PROSITE" id="PS50297">
    <property type="entry name" value="ANK_REP_REGION"/>
    <property type="match status" value="1"/>
</dbReference>
<dbReference type="InterPro" id="IPR002110">
    <property type="entry name" value="Ankyrin_rpt"/>
</dbReference>
<accession>A0ABP0CGX5</accession>
<sequence length="164" mass="18512">MVYWHLERGADLNIHGPYDFETVMSRFVECSAFDLVRDLLDDPRGLVDITKGDLLHHALDRKTGDIIPVLSMLLDHGAPLNEGLYSRHPPSQNMYFFMPRGPPLHTAAEKGQLDAVRFLLSRRADVSVRDTQGKTALFYAEKKGHTEIAEVLQAAMAEFKAQHL</sequence>
<evidence type="ECO:0008006" key="6">
    <source>
        <dbReference type="Google" id="ProtNLM"/>
    </source>
</evidence>
<feature type="repeat" description="ANK" evidence="3">
    <location>
        <begin position="103"/>
        <end position="131"/>
    </location>
</feature>